<dbReference type="PANTHER" id="PTHR48200">
    <property type="entry name" value="PROTEIN, PUTATIVE-RELATED"/>
    <property type="match status" value="1"/>
</dbReference>
<sequence length="137" mass="15822">MSEQWAAARIKQKGDNKCIPWKNLRDLILAHPNTKKKVDVFALSVYGLVVFPKALGYVDEAVIDLFDRLDKRTRRMKRLTVGLITTPEYIEWWGKRINDNISGPSQGDSQSTRKHPQVVPSESEIIRWDFKRKNSGL</sequence>
<accession>A0A7J9NC22</accession>
<keyword evidence="3" id="KW-1185">Reference proteome</keyword>
<evidence type="ECO:0000313" key="2">
    <source>
        <dbReference type="EMBL" id="MBA0880883.1"/>
    </source>
</evidence>
<name>A0A7J9NC22_GOSSC</name>
<dbReference type="PANTHER" id="PTHR48200:SF1">
    <property type="entry name" value="AMINOTRANSFERASE-LIKE PLANT MOBILE DOMAIN-CONTAINING PROTEIN"/>
    <property type="match status" value="1"/>
</dbReference>
<feature type="region of interest" description="Disordered" evidence="1">
    <location>
        <begin position="101"/>
        <end position="121"/>
    </location>
</feature>
<proteinExistence type="predicted"/>
<feature type="compositionally biased region" description="Polar residues" evidence="1">
    <location>
        <begin position="101"/>
        <end position="110"/>
    </location>
</feature>
<gene>
    <name evidence="2" type="ORF">Goshw_024171</name>
</gene>
<dbReference type="Proteomes" id="UP000593576">
    <property type="component" value="Unassembled WGS sequence"/>
</dbReference>
<comment type="caution">
    <text evidence="2">The sequence shown here is derived from an EMBL/GenBank/DDBJ whole genome shotgun (WGS) entry which is preliminary data.</text>
</comment>
<reference evidence="2 3" key="1">
    <citation type="journal article" date="2019" name="Genome Biol. Evol.">
        <title>Insights into the evolution of the New World diploid cottons (Gossypium, subgenus Houzingenia) based on genome sequencing.</title>
        <authorList>
            <person name="Grover C.E."/>
            <person name="Arick M.A. 2nd"/>
            <person name="Thrash A."/>
            <person name="Conover J.L."/>
            <person name="Sanders W.S."/>
            <person name="Peterson D.G."/>
            <person name="Frelichowski J.E."/>
            <person name="Scheffler J.A."/>
            <person name="Scheffler B.E."/>
            <person name="Wendel J.F."/>
        </authorList>
    </citation>
    <scope>NUCLEOTIDE SEQUENCE [LARGE SCALE GENOMIC DNA]</scope>
    <source>
        <strain evidence="2">1</strain>
        <tissue evidence="2">Leaf</tissue>
    </source>
</reference>
<dbReference type="EMBL" id="JABFAF010278324">
    <property type="protein sequence ID" value="MBA0880883.1"/>
    <property type="molecule type" value="Genomic_DNA"/>
</dbReference>
<dbReference type="OrthoDB" id="1430424at2759"/>
<organism evidence="2 3">
    <name type="scientific">Gossypium schwendimanii</name>
    <name type="common">Cotton</name>
    <dbReference type="NCBI Taxonomy" id="34291"/>
    <lineage>
        <taxon>Eukaryota</taxon>
        <taxon>Viridiplantae</taxon>
        <taxon>Streptophyta</taxon>
        <taxon>Embryophyta</taxon>
        <taxon>Tracheophyta</taxon>
        <taxon>Spermatophyta</taxon>
        <taxon>Magnoliopsida</taxon>
        <taxon>eudicotyledons</taxon>
        <taxon>Gunneridae</taxon>
        <taxon>Pentapetalae</taxon>
        <taxon>rosids</taxon>
        <taxon>malvids</taxon>
        <taxon>Malvales</taxon>
        <taxon>Malvaceae</taxon>
        <taxon>Malvoideae</taxon>
        <taxon>Gossypium</taxon>
    </lineage>
</organism>
<evidence type="ECO:0000313" key="3">
    <source>
        <dbReference type="Proteomes" id="UP000593576"/>
    </source>
</evidence>
<dbReference type="AlphaFoldDB" id="A0A7J9NC22"/>
<evidence type="ECO:0000256" key="1">
    <source>
        <dbReference type="SAM" id="MobiDB-lite"/>
    </source>
</evidence>
<protein>
    <submittedName>
        <fullName evidence="2">Uncharacterized protein</fullName>
    </submittedName>
</protein>